<dbReference type="InterPro" id="IPR036291">
    <property type="entry name" value="NAD(P)-bd_dom_sf"/>
</dbReference>
<accession>A0A3A9WG66</accession>
<gene>
    <name evidence="4" type="ORF">D7318_06770</name>
    <name evidence="3" type="ORF">D7319_03710</name>
</gene>
<dbReference type="AlphaFoldDB" id="A0A3A9WG66"/>
<dbReference type="EMBL" id="RBDY01000003">
    <property type="protein sequence ID" value="RKN25931.1"/>
    <property type="molecule type" value="Genomic_DNA"/>
</dbReference>
<dbReference type="RefSeq" id="WP_120695942.1">
    <property type="nucleotide sequence ID" value="NZ_RBDX01000002.1"/>
</dbReference>
<dbReference type="SUPFAM" id="SSF51735">
    <property type="entry name" value="NAD(P)-binding Rossmann-fold domains"/>
    <property type="match status" value="1"/>
</dbReference>
<dbReference type="Pfam" id="PF03807">
    <property type="entry name" value="F420_oxidored"/>
    <property type="match status" value="1"/>
</dbReference>
<dbReference type="InterPro" id="IPR051267">
    <property type="entry name" value="STEAP_metalloreductase"/>
</dbReference>
<keyword evidence="5" id="KW-1185">Reference proteome</keyword>
<evidence type="ECO:0000313" key="6">
    <source>
        <dbReference type="Proteomes" id="UP000275024"/>
    </source>
</evidence>
<reference evidence="5 6" key="1">
    <citation type="submission" date="2018-09" db="EMBL/GenBank/DDBJ databases">
        <title>Streptomyces sp. nov. DS1-2, an endophytic actinomycete isolated from roots of Dendrobium scabrilingue.</title>
        <authorList>
            <person name="Kuncharoen N."/>
            <person name="Kudo T."/>
            <person name="Ohkuma M."/>
            <person name="Yuki M."/>
            <person name="Tanasupawat S."/>
        </authorList>
    </citation>
    <scope>NUCLEOTIDE SEQUENCE [LARGE SCALE GENOMIC DNA]</scope>
    <source>
        <strain evidence="3 6">AZ1-7</strain>
        <strain evidence="4 5">DS1-2</strain>
    </source>
</reference>
<evidence type="ECO:0000256" key="1">
    <source>
        <dbReference type="ARBA" id="ARBA00023002"/>
    </source>
</evidence>
<sequence length="211" mass="21122">MRIGILGTGNVARALATGWAAAGHEVVLGSRRPGDRRSLPAPVAGLTGTAERSEVVVNATPGTASLDVLAGIGPGPLAGKPLIDIGVGFTDDGALAHRDVSLGELIQRALPETAVVKTLATVDAEVMRAPGVVAGPSTVFLSGDDAAAKETVGGLLGDLGWPPAARLDLGGIATALGQEFYATLFIGIAGALGTHVFNINVIPRARSQASP</sequence>
<dbReference type="Proteomes" id="UP000268652">
    <property type="component" value="Unassembled WGS sequence"/>
</dbReference>
<comment type="caution">
    <text evidence="3">The sequence shown here is derived from an EMBL/GenBank/DDBJ whole genome shotgun (WGS) entry which is preliminary data.</text>
</comment>
<evidence type="ECO:0000313" key="3">
    <source>
        <dbReference type="EMBL" id="RKN12018.1"/>
    </source>
</evidence>
<keyword evidence="1" id="KW-0560">Oxidoreductase</keyword>
<evidence type="ECO:0000259" key="2">
    <source>
        <dbReference type="Pfam" id="PF03807"/>
    </source>
</evidence>
<dbReference type="InterPro" id="IPR028939">
    <property type="entry name" value="P5C_Rdtase_cat_N"/>
</dbReference>
<dbReference type="OrthoDB" id="3194817at2"/>
<name>A0A3A9WG66_9ACTN</name>
<dbReference type="GO" id="GO:0016491">
    <property type="term" value="F:oxidoreductase activity"/>
    <property type="evidence" value="ECO:0007669"/>
    <property type="project" value="UniProtKB-KW"/>
</dbReference>
<organism evidence="3 6">
    <name type="scientific">Streptomyces radicis</name>
    <dbReference type="NCBI Taxonomy" id="1750517"/>
    <lineage>
        <taxon>Bacteria</taxon>
        <taxon>Bacillati</taxon>
        <taxon>Actinomycetota</taxon>
        <taxon>Actinomycetes</taxon>
        <taxon>Kitasatosporales</taxon>
        <taxon>Streptomycetaceae</taxon>
        <taxon>Streptomyces</taxon>
    </lineage>
</organism>
<proteinExistence type="predicted"/>
<evidence type="ECO:0000313" key="5">
    <source>
        <dbReference type="Proteomes" id="UP000268652"/>
    </source>
</evidence>
<feature type="domain" description="Pyrroline-5-carboxylate reductase catalytic N-terminal" evidence="2">
    <location>
        <begin position="2"/>
        <end position="87"/>
    </location>
</feature>
<dbReference type="Proteomes" id="UP000275024">
    <property type="component" value="Unassembled WGS sequence"/>
</dbReference>
<dbReference type="Gene3D" id="3.40.50.720">
    <property type="entry name" value="NAD(P)-binding Rossmann-like Domain"/>
    <property type="match status" value="1"/>
</dbReference>
<protein>
    <submittedName>
        <fullName evidence="3">Oxidoreductase</fullName>
    </submittedName>
</protein>
<dbReference type="EMBL" id="RBDX01000002">
    <property type="protein sequence ID" value="RKN12018.1"/>
    <property type="molecule type" value="Genomic_DNA"/>
</dbReference>
<evidence type="ECO:0000313" key="4">
    <source>
        <dbReference type="EMBL" id="RKN25931.1"/>
    </source>
</evidence>
<dbReference type="PANTHER" id="PTHR14239:SF10">
    <property type="entry name" value="REDUCTASE"/>
    <property type="match status" value="1"/>
</dbReference>
<dbReference type="PANTHER" id="PTHR14239">
    <property type="entry name" value="DUDULIN-RELATED"/>
    <property type="match status" value="1"/>
</dbReference>